<dbReference type="Gene3D" id="3.30.420.40">
    <property type="match status" value="2"/>
</dbReference>
<evidence type="ECO:0000256" key="6">
    <source>
        <dbReference type="ARBA" id="ARBA00023004"/>
    </source>
</evidence>
<dbReference type="GO" id="GO:0002949">
    <property type="term" value="P:tRNA threonylcarbamoyladenosine modification"/>
    <property type="evidence" value="ECO:0007669"/>
    <property type="project" value="InterPro"/>
</dbReference>
<accession>A0A2S8NV50</accession>
<evidence type="ECO:0000256" key="5">
    <source>
        <dbReference type="ARBA" id="ARBA00022723"/>
    </source>
</evidence>
<dbReference type="InterPro" id="IPR000905">
    <property type="entry name" value="Gcp-like_dom"/>
</dbReference>
<dbReference type="InterPro" id="IPR043129">
    <property type="entry name" value="ATPase_NBD"/>
</dbReference>
<dbReference type="HAMAP" id="MF_01445">
    <property type="entry name" value="TsaD"/>
    <property type="match status" value="1"/>
</dbReference>
<evidence type="ECO:0000256" key="7">
    <source>
        <dbReference type="ARBA" id="ARBA00023315"/>
    </source>
</evidence>
<comment type="catalytic activity">
    <reaction evidence="8">
        <text>L-threonylcarbamoyladenylate + adenosine(37) in tRNA = N(6)-L-threonylcarbamoyladenosine(37) in tRNA + AMP + H(+)</text>
        <dbReference type="Rhea" id="RHEA:37059"/>
        <dbReference type="Rhea" id="RHEA-COMP:10162"/>
        <dbReference type="Rhea" id="RHEA-COMP:10163"/>
        <dbReference type="ChEBI" id="CHEBI:15378"/>
        <dbReference type="ChEBI" id="CHEBI:73682"/>
        <dbReference type="ChEBI" id="CHEBI:74411"/>
        <dbReference type="ChEBI" id="CHEBI:74418"/>
        <dbReference type="ChEBI" id="CHEBI:456215"/>
        <dbReference type="EC" id="2.3.1.234"/>
    </reaction>
</comment>
<keyword evidence="2" id="KW-0963">Cytoplasm</keyword>
<proteinExistence type="inferred from homology"/>
<dbReference type="CDD" id="cd24133">
    <property type="entry name" value="ASKHA_NBD_TsaD_bac"/>
    <property type="match status" value="1"/>
</dbReference>
<feature type="non-terminal residue" evidence="10">
    <location>
        <position position="309"/>
    </location>
</feature>
<dbReference type="FunFam" id="3.30.420.40:FF:000012">
    <property type="entry name" value="tRNA N6-adenosine threonylcarbamoyltransferase"/>
    <property type="match status" value="1"/>
</dbReference>
<evidence type="ECO:0000313" key="10">
    <source>
        <dbReference type="EMBL" id="PQP79809.1"/>
    </source>
</evidence>
<evidence type="ECO:0000256" key="3">
    <source>
        <dbReference type="ARBA" id="ARBA00022679"/>
    </source>
</evidence>
<dbReference type="InterPro" id="IPR022450">
    <property type="entry name" value="TsaD"/>
</dbReference>
<feature type="domain" description="Gcp-like" evidence="9">
    <location>
        <begin position="23"/>
        <end position="304"/>
    </location>
</feature>
<dbReference type="EMBL" id="PUUG01000018">
    <property type="protein sequence ID" value="PQP79809.1"/>
    <property type="molecule type" value="Genomic_DNA"/>
</dbReference>
<evidence type="ECO:0000256" key="4">
    <source>
        <dbReference type="ARBA" id="ARBA00022694"/>
    </source>
</evidence>
<dbReference type="NCBIfam" id="TIGR00329">
    <property type="entry name" value="gcp_kae1"/>
    <property type="match status" value="1"/>
</dbReference>
<keyword evidence="4" id="KW-0819">tRNA processing</keyword>
<dbReference type="AlphaFoldDB" id="A0A2S8NV50"/>
<evidence type="ECO:0000256" key="2">
    <source>
        <dbReference type="ARBA" id="ARBA00022490"/>
    </source>
</evidence>
<keyword evidence="5" id="KW-0479">Metal-binding</keyword>
<name>A0A2S8NV50_9MOLU</name>
<comment type="caution">
    <text evidence="10">The sequence shown here is derived from an EMBL/GenBank/DDBJ whole genome shotgun (WGS) entry which is preliminary data.</text>
</comment>
<sequence>MIVLSIETSCDENSIAITKNGKQVLSNVVFSQIKDHQKFGGVVPEIAARKHSEVITLIYEQALKEADVTIKDIDLIAVTQGPGLISALFVGINTANTLAYIHQKPLIAVNHLAGHIYSAQIENELSFPTLILLISGGHTELFYMKNHFDIQHIGYTLDDAVGEIYDKIARNLNLGYPGGPIIEELSIKGQDIYNFPRPYIKNKNLNFSFSGLKSKIINFIHHKKKALTPQNIANICSSFQQSVVDVLIEKTKRALGTFKTKQLVIVGGVAANNFIKKSFRKTFNSLEVIVPSIQYCTDQAAMIGIAAYY</sequence>
<dbReference type="Pfam" id="PF00814">
    <property type="entry name" value="TsaD"/>
    <property type="match status" value="1"/>
</dbReference>
<gene>
    <name evidence="10" type="primary">tsaD</name>
    <name evidence="10" type="ORF">C6B37_00965</name>
</gene>
<protein>
    <recommendedName>
        <fullName evidence="1">N(6)-L-threonylcarbamoyladenine synthase</fullName>
        <ecNumber evidence="1">2.3.1.234</ecNumber>
    </recommendedName>
</protein>
<keyword evidence="7" id="KW-0012">Acyltransferase</keyword>
<dbReference type="PRINTS" id="PR00789">
    <property type="entry name" value="OSIALOPTASE"/>
</dbReference>
<evidence type="ECO:0000259" key="9">
    <source>
        <dbReference type="Pfam" id="PF00814"/>
    </source>
</evidence>
<reference evidence="10 11" key="1">
    <citation type="submission" date="2018-02" db="EMBL/GenBank/DDBJ databases">
        <title>Metagenomics reveals mixed infection of spiroplasma and phytoplasma in chicory.</title>
        <authorList>
            <person name="Polano C."/>
            <person name="Moruzzi S."/>
            <person name="Ermacora P."/>
            <person name="Ferrini F."/>
            <person name="Martini M."/>
            <person name="Firrao G."/>
        </authorList>
    </citation>
    <scope>NUCLEOTIDE SEQUENCE [LARGE SCALE GENOMIC DNA]</scope>
    <source>
        <strain evidence="10 11">ChiP</strain>
    </source>
</reference>
<evidence type="ECO:0000313" key="11">
    <source>
        <dbReference type="Proteomes" id="UP000238672"/>
    </source>
</evidence>
<dbReference type="NCBIfam" id="TIGR03723">
    <property type="entry name" value="T6A_TsaD_YgjD"/>
    <property type="match status" value="1"/>
</dbReference>
<dbReference type="FunFam" id="3.30.420.40:FF:000040">
    <property type="entry name" value="tRNA N6-adenosine threonylcarbamoyltransferase"/>
    <property type="match status" value="1"/>
</dbReference>
<dbReference type="InterPro" id="IPR017861">
    <property type="entry name" value="KAE1/TsaD"/>
</dbReference>
<keyword evidence="6" id="KW-0408">Iron</keyword>
<keyword evidence="11" id="KW-1185">Reference proteome</keyword>
<dbReference type="PANTHER" id="PTHR11735">
    <property type="entry name" value="TRNA N6-ADENOSINE THREONYLCARBAMOYLTRANSFERASE"/>
    <property type="match status" value="1"/>
</dbReference>
<dbReference type="EC" id="2.3.1.234" evidence="1"/>
<evidence type="ECO:0000256" key="1">
    <source>
        <dbReference type="ARBA" id="ARBA00012156"/>
    </source>
</evidence>
<dbReference type="Proteomes" id="UP000238672">
    <property type="component" value="Unassembled WGS sequence"/>
</dbReference>
<keyword evidence="3 10" id="KW-0808">Transferase</keyword>
<dbReference type="GO" id="GO:0046872">
    <property type="term" value="F:metal ion binding"/>
    <property type="evidence" value="ECO:0007669"/>
    <property type="project" value="UniProtKB-KW"/>
</dbReference>
<organism evidence="10 11">
    <name type="scientific">Candidatus Phytoplasma phoenicium</name>
    <dbReference type="NCBI Taxonomy" id="198422"/>
    <lineage>
        <taxon>Bacteria</taxon>
        <taxon>Bacillati</taxon>
        <taxon>Mycoplasmatota</taxon>
        <taxon>Mollicutes</taxon>
        <taxon>Acholeplasmatales</taxon>
        <taxon>Acholeplasmataceae</taxon>
        <taxon>Candidatus Phytoplasma</taxon>
        <taxon>16SrIX (Pigeon pea witches'-broom group)</taxon>
    </lineage>
</organism>
<dbReference type="GO" id="GO:0061711">
    <property type="term" value="F:tRNA N(6)-L-threonylcarbamoyladenine synthase activity"/>
    <property type="evidence" value="ECO:0007669"/>
    <property type="project" value="UniProtKB-EC"/>
</dbReference>
<dbReference type="SUPFAM" id="SSF53067">
    <property type="entry name" value="Actin-like ATPase domain"/>
    <property type="match status" value="1"/>
</dbReference>
<dbReference type="PANTHER" id="PTHR11735:SF6">
    <property type="entry name" value="TRNA N6-ADENOSINE THREONYLCARBAMOYLTRANSFERASE, MITOCHONDRIAL"/>
    <property type="match status" value="1"/>
</dbReference>
<evidence type="ECO:0000256" key="8">
    <source>
        <dbReference type="ARBA" id="ARBA00048117"/>
    </source>
</evidence>